<dbReference type="PANTHER" id="PTHR30419">
    <property type="entry name" value="HTH-TYPE TRANSCRIPTIONAL REGULATOR YBHD"/>
    <property type="match status" value="1"/>
</dbReference>
<dbReference type="SUPFAM" id="SSF53850">
    <property type="entry name" value="Periplasmic binding protein-like II"/>
    <property type="match status" value="1"/>
</dbReference>
<dbReference type="CDD" id="cd05466">
    <property type="entry name" value="PBP2_LTTR_substrate"/>
    <property type="match status" value="1"/>
</dbReference>
<dbReference type="FunFam" id="1.10.10.10:FF:000001">
    <property type="entry name" value="LysR family transcriptional regulator"/>
    <property type="match status" value="1"/>
</dbReference>
<dbReference type="GO" id="GO:0003677">
    <property type="term" value="F:DNA binding"/>
    <property type="evidence" value="ECO:0007669"/>
    <property type="project" value="UniProtKB-KW"/>
</dbReference>
<organism evidence="6">
    <name type="scientific">Vibrio sp. HB236076</name>
    <dbReference type="NCBI Taxonomy" id="3232307"/>
    <lineage>
        <taxon>Bacteria</taxon>
        <taxon>Pseudomonadati</taxon>
        <taxon>Pseudomonadota</taxon>
        <taxon>Gammaproteobacteria</taxon>
        <taxon>Vibrionales</taxon>
        <taxon>Vibrionaceae</taxon>
        <taxon>Vibrio</taxon>
    </lineage>
</organism>
<reference evidence="6" key="1">
    <citation type="submission" date="2024-07" db="EMBL/GenBank/DDBJ databases">
        <title>Genome Analysis of a Potential Novel Vibrio Species Secreting pH- and Thermo-stable Alginate Lyase and its Application in Producing Alginate Oligosaccharides.</title>
        <authorList>
            <person name="Huang H."/>
            <person name="Bao K."/>
        </authorList>
    </citation>
    <scope>NUCLEOTIDE SEQUENCE</scope>
    <source>
        <strain evidence="6">HB236076</strain>
    </source>
</reference>
<dbReference type="InterPro" id="IPR050950">
    <property type="entry name" value="HTH-type_LysR_regulators"/>
</dbReference>
<dbReference type="RefSeq" id="WP_306100079.1">
    <property type="nucleotide sequence ID" value="NZ_CP162601.1"/>
</dbReference>
<sequence>MESKALRHFVQVVEQGSVTQAAKVLHIAQPALSISIQKLEKSLGVNLFRRHDKTLSLTQEGQVLLPHAKRVCQQLQDAKWAIDEMKGLKKGEVRLGAPSMMGSYFLPPLIMAFKQRYPDLKISLLDAGTQSIRQMLLDGELDLGVIIDEEVSDKLVTDRLFSSPMVAVTSSNHPLAKQKSVSFDDFFSYPHVMFKPGYFHRDYLDRIAKRYQYHAHLEFETNLLAVILTLVKAEQAITALLKLVTDNEPDLAAIPFEHAVPVDLALAWRTDGYLSLADRAFIDFVKEWVDKYQ</sequence>
<evidence type="ECO:0000313" key="6">
    <source>
        <dbReference type="EMBL" id="XDK24031.1"/>
    </source>
</evidence>
<dbReference type="Pfam" id="PF00126">
    <property type="entry name" value="HTH_1"/>
    <property type="match status" value="1"/>
</dbReference>
<dbReference type="SUPFAM" id="SSF46785">
    <property type="entry name" value="Winged helix' DNA-binding domain"/>
    <property type="match status" value="1"/>
</dbReference>
<dbReference type="Gene3D" id="1.10.10.10">
    <property type="entry name" value="Winged helix-like DNA-binding domain superfamily/Winged helix DNA-binding domain"/>
    <property type="match status" value="1"/>
</dbReference>
<name>A0AB39HD23_9VIBR</name>
<dbReference type="GO" id="GO:0003700">
    <property type="term" value="F:DNA-binding transcription factor activity"/>
    <property type="evidence" value="ECO:0007669"/>
    <property type="project" value="InterPro"/>
</dbReference>
<accession>A0AB39HD23</accession>
<proteinExistence type="inferred from homology"/>
<dbReference type="InterPro" id="IPR036390">
    <property type="entry name" value="WH_DNA-bd_sf"/>
</dbReference>
<dbReference type="PROSITE" id="PS50931">
    <property type="entry name" value="HTH_LYSR"/>
    <property type="match status" value="1"/>
</dbReference>
<gene>
    <name evidence="6" type="ORF">AB0763_07240</name>
</gene>
<dbReference type="AlphaFoldDB" id="A0AB39HD23"/>
<dbReference type="InterPro" id="IPR005119">
    <property type="entry name" value="LysR_subst-bd"/>
</dbReference>
<dbReference type="GO" id="GO:0005829">
    <property type="term" value="C:cytosol"/>
    <property type="evidence" value="ECO:0007669"/>
    <property type="project" value="TreeGrafter"/>
</dbReference>
<keyword evidence="2" id="KW-0805">Transcription regulation</keyword>
<feature type="domain" description="HTH lysR-type" evidence="5">
    <location>
        <begin position="1"/>
        <end position="58"/>
    </location>
</feature>
<dbReference type="PRINTS" id="PR00039">
    <property type="entry name" value="HTHLYSR"/>
</dbReference>
<keyword evidence="3" id="KW-0238">DNA-binding</keyword>
<evidence type="ECO:0000256" key="2">
    <source>
        <dbReference type="ARBA" id="ARBA00023015"/>
    </source>
</evidence>
<dbReference type="Pfam" id="PF03466">
    <property type="entry name" value="LysR_substrate"/>
    <property type="match status" value="1"/>
</dbReference>
<evidence type="ECO:0000256" key="3">
    <source>
        <dbReference type="ARBA" id="ARBA00023125"/>
    </source>
</evidence>
<evidence type="ECO:0000259" key="5">
    <source>
        <dbReference type="PROSITE" id="PS50931"/>
    </source>
</evidence>
<dbReference type="Gene3D" id="3.40.190.290">
    <property type="match status" value="1"/>
</dbReference>
<dbReference type="InterPro" id="IPR000847">
    <property type="entry name" value="LysR_HTH_N"/>
</dbReference>
<comment type="similarity">
    <text evidence="1">Belongs to the LysR transcriptional regulatory family.</text>
</comment>
<dbReference type="InterPro" id="IPR036388">
    <property type="entry name" value="WH-like_DNA-bd_sf"/>
</dbReference>
<dbReference type="KEGG" id="vih:AB0763_07240"/>
<dbReference type="PANTHER" id="PTHR30419:SF30">
    <property type="entry name" value="LYSR FAMILY TRANSCRIPTIONAL REGULATOR"/>
    <property type="match status" value="1"/>
</dbReference>
<keyword evidence="4" id="KW-0804">Transcription</keyword>
<evidence type="ECO:0000256" key="4">
    <source>
        <dbReference type="ARBA" id="ARBA00023163"/>
    </source>
</evidence>
<evidence type="ECO:0000256" key="1">
    <source>
        <dbReference type="ARBA" id="ARBA00009437"/>
    </source>
</evidence>
<dbReference type="EMBL" id="CP162601">
    <property type="protein sequence ID" value="XDK24031.1"/>
    <property type="molecule type" value="Genomic_DNA"/>
</dbReference>
<protein>
    <submittedName>
        <fullName evidence="6">LysR family transcriptional regulator</fullName>
    </submittedName>
</protein>